<comment type="caution">
    <text evidence="2">The sequence shown here is derived from an EMBL/GenBank/DDBJ whole genome shotgun (WGS) entry which is preliminary data.</text>
</comment>
<protein>
    <submittedName>
        <fullName evidence="2">NAD(P)H dehydrogenase (Quinone)</fullName>
    </submittedName>
</protein>
<name>A0A4Q8AAV6_9MICC</name>
<evidence type="ECO:0000313" key="2">
    <source>
        <dbReference type="EMBL" id="RZU61257.1"/>
    </source>
</evidence>
<dbReference type="Proteomes" id="UP000292685">
    <property type="component" value="Unassembled WGS sequence"/>
</dbReference>
<dbReference type="PANTHER" id="PTHR47129:SF1">
    <property type="entry name" value="NMRA-LIKE DOMAIN-CONTAINING PROTEIN"/>
    <property type="match status" value="1"/>
</dbReference>
<evidence type="ECO:0000313" key="3">
    <source>
        <dbReference type="Proteomes" id="UP000292685"/>
    </source>
</evidence>
<dbReference type="InterPro" id="IPR016040">
    <property type="entry name" value="NAD(P)-bd_dom"/>
</dbReference>
<dbReference type="AlphaFoldDB" id="A0A4Q8AAV6"/>
<evidence type="ECO:0000259" key="1">
    <source>
        <dbReference type="Pfam" id="PF13460"/>
    </source>
</evidence>
<dbReference type="Gene3D" id="3.90.25.10">
    <property type="entry name" value="UDP-galactose 4-epimerase, domain 1"/>
    <property type="match status" value="1"/>
</dbReference>
<gene>
    <name evidence="2" type="ORF">EV380_0820</name>
</gene>
<keyword evidence="3" id="KW-1185">Reference proteome</keyword>
<reference evidence="2 3" key="1">
    <citation type="submission" date="2019-02" db="EMBL/GenBank/DDBJ databases">
        <title>Sequencing the genomes of 1000 actinobacteria strains.</title>
        <authorList>
            <person name="Klenk H.-P."/>
        </authorList>
    </citation>
    <scope>NUCLEOTIDE SEQUENCE [LARGE SCALE GENOMIC DNA]</scope>
    <source>
        <strain evidence="2 3">DSM 17364</strain>
    </source>
</reference>
<dbReference type="Pfam" id="PF13460">
    <property type="entry name" value="NAD_binding_10"/>
    <property type="match status" value="1"/>
</dbReference>
<dbReference type="InterPro" id="IPR036291">
    <property type="entry name" value="NAD(P)-bd_dom_sf"/>
</dbReference>
<proteinExistence type="predicted"/>
<feature type="domain" description="NAD(P)-binding" evidence="1">
    <location>
        <begin position="20"/>
        <end position="141"/>
    </location>
</feature>
<organism evidence="2 3">
    <name type="scientific">Zhihengliuella halotolerans</name>
    <dbReference type="NCBI Taxonomy" id="370736"/>
    <lineage>
        <taxon>Bacteria</taxon>
        <taxon>Bacillati</taxon>
        <taxon>Actinomycetota</taxon>
        <taxon>Actinomycetes</taxon>
        <taxon>Micrococcales</taxon>
        <taxon>Micrococcaceae</taxon>
        <taxon>Zhihengliuella</taxon>
    </lineage>
</organism>
<dbReference type="RefSeq" id="WP_242607495.1">
    <property type="nucleotide sequence ID" value="NZ_SHLA01000001.1"/>
</dbReference>
<dbReference type="PANTHER" id="PTHR47129">
    <property type="entry name" value="QUINONE OXIDOREDUCTASE 2"/>
    <property type="match status" value="1"/>
</dbReference>
<dbReference type="InterPro" id="IPR052718">
    <property type="entry name" value="NmrA-type_oxidoreductase"/>
</dbReference>
<dbReference type="SUPFAM" id="SSF51735">
    <property type="entry name" value="NAD(P)-binding Rossmann-fold domains"/>
    <property type="match status" value="1"/>
</dbReference>
<dbReference type="Gene3D" id="3.40.50.720">
    <property type="entry name" value="NAD(P)-binding Rossmann-like Domain"/>
    <property type="match status" value="1"/>
</dbReference>
<sequence>MTGTVTEENQTGVLMILVTGASGQLASRIVTHLHALGADAVGGSRSPDEHDRALDFDVPATLDLTGVDTLVLVSAGYAEDDVVVHRHSTVLEAARRDGVGHVVYTSLVGAGDHLAFALAHRATERLLRNSGMRWTILRNGLYAELVGALLSWEEAHLVSPFGAGSIAAPTRDDLALAAALVAADPPGHVSRVHELTGPPFAVLDIANELAAPVQELSLDEYRRGLLDTPGMQPFQPPMLTSIASSIRHNMLAGHHPDLADILGHEPGNGLEAAAASAISTRPG</sequence>
<accession>A0A4Q8AAV6</accession>
<dbReference type="EMBL" id="SHLA01000001">
    <property type="protein sequence ID" value="RZU61257.1"/>
    <property type="molecule type" value="Genomic_DNA"/>
</dbReference>